<evidence type="ECO:0000259" key="9">
    <source>
        <dbReference type="Pfam" id="PF25944"/>
    </source>
</evidence>
<dbReference type="PANTHER" id="PTHR30469:SF36">
    <property type="entry name" value="BLL3903 PROTEIN"/>
    <property type="match status" value="1"/>
</dbReference>
<dbReference type="InterPro" id="IPR058627">
    <property type="entry name" value="MdtA-like_C"/>
</dbReference>
<feature type="domain" description="Multidrug resistance protein MdtA-like barrel-sandwich hybrid" evidence="8">
    <location>
        <begin position="67"/>
        <end position="209"/>
    </location>
</feature>
<dbReference type="InterPro" id="IPR058626">
    <property type="entry name" value="MdtA-like_b-barrel"/>
</dbReference>
<dbReference type="InterPro" id="IPR006143">
    <property type="entry name" value="RND_pump_MFP"/>
</dbReference>
<accession>A0A538SE40</accession>
<keyword evidence="3" id="KW-0813">Transport</keyword>
<name>A0A538SE40_UNCEI</name>
<dbReference type="Pfam" id="PF25944">
    <property type="entry name" value="Beta-barrel_RND"/>
    <property type="match status" value="1"/>
</dbReference>
<evidence type="ECO:0000313" key="12">
    <source>
        <dbReference type="Proteomes" id="UP000316292"/>
    </source>
</evidence>
<dbReference type="SUPFAM" id="SSF111369">
    <property type="entry name" value="HlyD-like secretion proteins"/>
    <property type="match status" value="1"/>
</dbReference>
<dbReference type="PROSITE" id="PS51257">
    <property type="entry name" value="PROKAR_LIPOPROTEIN"/>
    <property type="match status" value="1"/>
</dbReference>
<dbReference type="Proteomes" id="UP000316292">
    <property type="component" value="Unassembled WGS sequence"/>
</dbReference>
<dbReference type="Gene3D" id="2.40.30.170">
    <property type="match status" value="1"/>
</dbReference>
<keyword evidence="6" id="KW-0472">Membrane</keyword>
<dbReference type="NCBIfam" id="TIGR01730">
    <property type="entry name" value="RND_mfp"/>
    <property type="match status" value="1"/>
</dbReference>
<dbReference type="GO" id="GO:1990281">
    <property type="term" value="C:efflux pump complex"/>
    <property type="evidence" value="ECO:0007669"/>
    <property type="project" value="TreeGrafter"/>
</dbReference>
<evidence type="ECO:0000256" key="1">
    <source>
        <dbReference type="ARBA" id="ARBA00004236"/>
    </source>
</evidence>
<dbReference type="InterPro" id="IPR058624">
    <property type="entry name" value="MdtA-like_HH"/>
</dbReference>
<comment type="caution">
    <text evidence="11">The sequence shown here is derived from an EMBL/GenBank/DDBJ whole genome shotgun (WGS) entry which is preliminary data.</text>
</comment>
<dbReference type="GO" id="GO:0015562">
    <property type="term" value="F:efflux transmembrane transporter activity"/>
    <property type="evidence" value="ECO:0007669"/>
    <property type="project" value="TreeGrafter"/>
</dbReference>
<keyword evidence="4" id="KW-1003">Cell membrane</keyword>
<keyword evidence="5" id="KW-0997">Cell inner membrane</keyword>
<feature type="domain" description="Multidrug resistance protein MdtA-like C-terminal permuted SH3" evidence="10">
    <location>
        <begin position="299"/>
        <end position="356"/>
    </location>
</feature>
<evidence type="ECO:0000313" key="11">
    <source>
        <dbReference type="EMBL" id="TMQ49643.1"/>
    </source>
</evidence>
<evidence type="ECO:0000256" key="4">
    <source>
        <dbReference type="ARBA" id="ARBA00022475"/>
    </source>
</evidence>
<dbReference type="Gene3D" id="2.40.420.20">
    <property type="match status" value="1"/>
</dbReference>
<gene>
    <name evidence="11" type="ORF">E6K71_04235</name>
</gene>
<protein>
    <submittedName>
        <fullName evidence="11">Efflux RND transporter periplasmic adaptor subunit</fullName>
    </submittedName>
</protein>
<dbReference type="Pfam" id="PF25967">
    <property type="entry name" value="RND-MFP_C"/>
    <property type="match status" value="1"/>
</dbReference>
<feature type="domain" description="Multidrug resistance protein MdtA-like beta-barrel" evidence="9">
    <location>
        <begin position="214"/>
        <end position="291"/>
    </location>
</feature>
<comment type="similarity">
    <text evidence="2">Belongs to the membrane fusion protein (MFP) (TC 8.A.1) family.</text>
</comment>
<evidence type="ECO:0000259" key="8">
    <source>
        <dbReference type="Pfam" id="PF25917"/>
    </source>
</evidence>
<organism evidence="11 12">
    <name type="scientific">Eiseniibacteriota bacterium</name>
    <dbReference type="NCBI Taxonomy" id="2212470"/>
    <lineage>
        <taxon>Bacteria</taxon>
        <taxon>Candidatus Eiseniibacteriota</taxon>
    </lineage>
</organism>
<evidence type="ECO:0000256" key="5">
    <source>
        <dbReference type="ARBA" id="ARBA00022519"/>
    </source>
</evidence>
<dbReference type="FunFam" id="2.40.420.20:FF:000001">
    <property type="entry name" value="Efflux RND transporter periplasmic adaptor subunit"/>
    <property type="match status" value="1"/>
</dbReference>
<evidence type="ECO:0000256" key="3">
    <source>
        <dbReference type="ARBA" id="ARBA00022448"/>
    </source>
</evidence>
<dbReference type="Pfam" id="PF25876">
    <property type="entry name" value="HH_MFP_RND"/>
    <property type="match status" value="1"/>
</dbReference>
<evidence type="ECO:0000256" key="2">
    <source>
        <dbReference type="ARBA" id="ARBA00009477"/>
    </source>
</evidence>
<evidence type="ECO:0000259" key="7">
    <source>
        <dbReference type="Pfam" id="PF25876"/>
    </source>
</evidence>
<feature type="domain" description="Multidrug resistance protein MdtA-like alpha-helical hairpin" evidence="7">
    <location>
        <begin position="108"/>
        <end position="177"/>
    </location>
</feature>
<evidence type="ECO:0000256" key="6">
    <source>
        <dbReference type="ARBA" id="ARBA00023136"/>
    </source>
</evidence>
<reference evidence="11 12" key="1">
    <citation type="journal article" date="2019" name="Nat. Microbiol.">
        <title>Mediterranean grassland soil C-N compound turnover is dependent on rainfall and depth, and is mediated by genomically divergent microorganisms.</title>
        <authorList>
            <person name="Diamond S."/>
            <person name="Andeer P.F."/>
            <person name="Li Z."/>
            <person name="Crits-Christoph A."/>
            <person name="Burstein D."/>
            <person name="Anantharaman K."/>
            <person name="Lane K.R."/>
            <person name="Thomas B.C."/>
            <person name="Pan C."/>
            <person name="Northen T.R."/>
            <person name="Banfield J.F."/>
        </authorList>
    </citation>
    <scope>NUCLEOTIDE SEQUENCE [LARGE SCALE GENOMIC DNA]</scope>
    <source>
        <strain evidence="11">WS_1</strain>
    </source>
</reference>
<dbReference type="GO" id="GO:0030313">
    <property type="term" value="C:cell envelope"/>
    <property type="evidence" value="ECO:0007669"/>
    <property type="project" value="UniProtKB-SubCell"/>
</dbReference>
<evidence type="ECO:0000259" key="10">
    <source>
        <dbReference type="Pfam" id="PF25967"/>
    </source>
</evidence>
<proteinExistence type="inferred from homology"/>
<comment type="subcellular location">
    <subcellularLocation>
        <location evidence="1">Cell membrane</location>
    </subcellularLocation>
</comment>
<sequence>MSAPRMLRAPARVLRALPLLLLIACSLLSCAKKRDARATRVAVTLGRVETRDVPFALSASGSVEALRTAAVGSQVGGVVTRVAFREGDHVSTGQVLIQLDERPFRQGYDQALAALARDRALAQAARNEAERSRVLHEQNILSQAEWDQKQSDAEATAATVRSDSAAVNTARLNLEYAAIRAPITGRSGRLMVHVGDYVKASTSDPLVTIIQPHPIRVSFRIPERDVPLLQRYRASNPLIWVQPDSGRAALAGRLAFVDNAIDASTGTLLLKGEFPNRDGRLVPGQFVDVRLVLYVAPRATVVPLQAVSTGQQGSYVYVMNPDSTVSPRPVEVERTVEDVAVVTQGLKPGEPVVTDGQMRLSPGAKIFVRRTGGGKG</sequence>
<dbReference type="AlphaFoldDB" id="A0A538SE40"/>
<dbReference type="PANTHER" id="PTHR30469">
    <property type="entry name" value="MULTIDRUG RESISTANCE PROTEIN MDTA"/>
    <property type="match status" value="1"/>
</dbReference>
<dbReference type="InterPro" id="IPR058625">
    <property type="entry name" value="MdtA-like_BSH"/>
</dbReference>
<dbReference type="EMBL" id="VBOR01000054">
    <property type="protein sequence ID" value="TMQ49643.1"/>
    <property type="molecule type" value="Genomic_DNA"/>
</dbReference>
<dbReference type="Gene3D" id="2.40.50.100">
    <property type="match status" value="1"/>
</dbReference>
<dbReference type="Pfam" id="PF25917">
    <property type="entry name" value="BSH_RND"/>
    <property type="match status" value="1"/>
</dbReference>
<dbReference type="Gene3D" id="1.10.287.470">
    <property type="entry name" value="Helix hairpin bin"/>
    <property type="match status" value="1"/>
</dbReference>